<dbReference type="InterPro" id="IPR026960">
    <property type="entry name" value="RVT-Znf"/>
</dbReference>
<dbReference type="AlphaFoldDB" id="Q1KUN8"/>
<dbReference type="EMBL" id="DQ415922">
    <property type="protein sequence ID" value="ABD96948.1"/>
    <property type="molecule type" value="Genomic_DNA"/>
</dbReference>
<dbReference type="InterPro" id="IPR000477">
    <property type="entry name" value="RT_dom"/>
</dbReference>
<evidence type="ECO:0000259" key="1">
    <source>
        <dbReference type="PROSITE" id="PS50878"/>
    </source>
</evidence>
<dbReference type="CDD" id="cd01650">
    <property type="entry name" value="RT_nLTR_like"/>
    <property type="match status" value="1"/>
</dbReference>
<dbReference type="PROSITE" id="PS50878">
    <property type="entry name" value="RT_POL"/>
    <property type="match status" value="1"/>
</dbReference>
<protein>
    <recommendedName>
        <fullName evidence="1">Reverse transcriptase domain-containing protein</fullName>
    </recommendedName>
</protein>
<organism evidence="2">
    <name type="scientific">Tarenaya spinosa</name>
    <dbReference type="NCBI Taxonomy" id="228870"/>
    <lineage>
        <taxon>Eukaryota</taxon>
        <taxon>Viridiplantae</taxon>
        <taxon>Streptophyta</taxon>
        <taxon>Embryophyta</taxon>
        <taxon>Tracheophyta</taxon>
        <taxon>Spermatophyta</taxon>
        <taxon>Magnoliopsida</taxon>
        <taxon>eudicotyledons</taxon>
        <taxon>Gunneridae</taxon>
        <taxon>Pentapetalae</taxon>
        <taxon>rosids</taxon>
        <taxon>malvids</taxon>
        <taxon>Brassicales</taxon>
        <taxon>Cleomaceae</taxon>
        <taxon>New World clade</taxon>
        <taxon>Tarenaya</taxon>
    </lineage>
</organism>
<dbReference type="PANTHER" id="PTHR33116:SF80">
    <property type="entry name" value="REVERSE TRANSCRIPTASE ZINC-BINDING DOMAIN-CONTAINING PROTEIN"/>
    <property type="match status" value="1"/>
</dbReference>
<sequence>MLAIFSPNQGAFLEGRLMVENVLLATELVHEYNRPNTSKRAMLKIDLRKAFDTVSWEFITKIMQALNLPRTFVTWVKVCMETPKFSVSINGELAGYFKGRRGLRQGDPLSPYLFIMSMEVLSRMLDRCAAESRLSLHPKCHSPVITHLAFADDIMIFTSGETRSLLEVKNTLDSFSRASGLYLNTEKTEIFLRGLNGTEASTLCAVIGFTRGYLPVRYLGVSLSPVRLTKSDYQPLLDRVKAKINSWTTRYLSYAGRLQLVGTVIYGMVNAWGMIFMLPKFFTKQVDRLCAGFLWGAGTTHRVSWDTCCRPRKEGGLGLRKIAEFNQDPWTIYGSLLRYVGLTGPRSLRIPLPSSVSQAVAGDSWIFPGVRSDRLQQVLAHISTIPPPSPDGPSDSALWKYKEEDFRPYFSSSRTWNLTRTVHVIAPWSSIVWFPLAIPRHAFLHWQVMLFRLPTKDRLQQWGITSDATCRLCDGEDESHQHLFFGCTYASHLWRHFGEVCWADPPSDLVGILAWLSRPDHAASRNRRKIAKFHNCIYH</sequence>
<dbReference type="InterPro" id="IPR043502">
    <property type="entry name" value="DNA/RNA_pol_sf"/>
</dbReference>
<dbReference type="SUPFAM" id="SSF56672">
    <property type="entry name" value="DNA/RNA polymerases"/>
    <property type="match status" value="1"/>
</dbReference>
<proteinExistence type="predicted"/>
<dbReference type="PANTHER" id="PTHR33116">
    <property type="entry name" value="REVERSE TRANSCRIPTASE ZINC-BINDING DOMAIN-CONTAINING PROTEIN-RELATED-RELATED"/>
    <property type="match status" value="1"/>
</dbReference>
<dbReference type="Pfam" id="PF00078">
    <property type="entry name" value="RVT_1"/>
    <property type="match status" value="1"/>
</dbReference>
<feature type="domain" description="Reverse transcriptase" evidence="1">
    <location>
        <begin position="1"/>
        <end position="223"/>
    </location>
</feature>
<reference evidence="2" key="1">
    <citation type="journal article" date="2006" name="Plant Cell">
        <title>Independent ancient polyploidy events in the sister families Brassicaceae and Cleomaceae.</title>
        <authorList>
            <person name="Schranz M.E."/>
            <person name="Mitchell-Olds T."/>
        </authorList>
    </citation>
    <scope>NUCLEOTIDE SEQUENCE</scope>
</reference>
<evidence type="ECO:0000313" key="2">
    <source>
        <dbReference type="EMBL" id="ABD96948.1"/>
    </source>
</evidence>
<accession>Q1KUN8</accession>
<name>Q1KUN8_9ROSI</name>
<dbReference type="Pfam" id="PF13966">
    <property type="entry name" value="zf-RVT"/>
    <property type="match status" value="1"/>
</dbReference>